<dbReference type="SMART" id="SM00248">
    <property type="entry name" value="ANK"/>
    <property type="match status" value="4"/>
</dbReference>
<dbReference type="InterPro" id="IPR050663">
    <property type="entry name" value="Ankyrin-SOCS_Box"/>
</dbReference>
<comment type="caution">
    <text evidence="5">The sequence shown here is derived from an EMBL/GenBank/DDBJ whole genome shotgun (WGS) entry which is preliminary data.</text>
</comment>
<dbReference type="Proteomes" id="UP001165267">
    <property type="component" value="Unassembled WGS sequence"/>
</dbReference>
<evidence type="ECO:0000313" key="5">
    <source>
        <dbReference type="EMBL" id="MCR2745678.1"/>
    </source>
</evidence>
<reference evidence="5" key="1">
    <citation type="submission" date="2022-07" db="EMBL/GenBank/DDBJ databases">
        <authorList>
            <person name="Xamxidin M."/>
        </authorList>
    </citation>
    <scope>NUCLEOTIDE SEQUENCE</scope>
    <source>
        <strain evidence="5">YS8-69</strain>
    </source>
</reference>
<feature type="region of interest" description="Disordered" evidence="4">
    <location>
        <begin position="1"/>
        <end position="24"/>
    </location>
</feature>
<dbReference type="Gene3D" id="1.25.40.20">
    <property type="entry name" value="Ankyrin repeat-containing domain"/>
    <property type="match status" value="2"/>
</dbReference>
<sequence length="890" mass="99236">MIQGSGETPPNTQRVDNSIHSNSPAHAERIHLANLSPEALCEHLLNQVTHPDFSAIRSEKKAAYPELTYMQIQDRVLEDFQQHVAHRELASAMVSTIRTLADLFPNPADQQAIYLSLNKILERSGLTGLSTASFNGFGRQTVSVLELTCLRLKQLAHLANFTRLNPDKVKGQNPIGILQDALRNIAEEAKYCAPGLIQKTENIIVDVKMRLFPPSLDKVVQTLRTKICRQLIRDFCDQTYSHEQTYENSEVHYVAAWQNKIRSTQSNYSFLPEVDDLYAPNLTEETDIDTQMETLVKKLDKHACLSEVFIDIGLETLNELRSTLGSKGNDLSQYYSQFSDAVRALNTLYQNLKESDFIDFASDAITPKLTSRPDLSATRLLSNHLAADFKPAVISQAEHATVLNHERLYWTGSAEPQRGELISRVSLEDLGDTFLSNVLNSPNDQGHAHAELLVETIHHADSESVEKFANSNLGKQFGLQHSLKAAPEGYTDRNRIRLVLAMAMFSRQDNAVTQANHFTRFGLGREDCLKALAVENASLSLHDPQAVKHLIADFTKQDRSGWQLVFDAIEWNHCEIMEGLLIELTRAGRLPASGRGMHPETTSHAVRNNKMRSAAAMLKHTGHLNTRSTEFGHILHHLVYNGDLAGVRYVLANGTNPDVKATTYRGKVSALRLAIERDKIDVVRELVNCGANLQETWKSPINTEMNPLRYAELSGKHQIAILLKQEQPGLALTLNNRDTDELICAIEGENYLGAAQQLYVQRMLDRHFYKGKTILHLAAIKGDVLAIRYAAARGANLEGKSSSLTLSKTPLIHAIKHGHVDAVRELLGHGANPNAKIGNRKAIDYAVTRGNNTIINLIYAAVEQNMRNQLRAERRVANGEFPDDPPNILG</sequence>
<evidence type="ECO:0000256" key="3">
    <source>
        <dbReference type="PROSITE-ProRule" id="PRU00023"/>
    </source>
</evidence>
<dbReference type="SUPFAM" id="SSF48403">
    <property type="entry name" value="Ankyrin repeat"/>
    <property type="match status" value="1"/>
</dbReference>
<dbReference type="InterPro" id="IPR002110">
    <property type="entry name" value="Ankyrin_rpt"/>
</dbReference>
<proteinExistence type="predicted"/>
<dbReference type="Pfam" id="PF12796">
    <property type="entry name" value="Ank_2"/>
    <property type="match status" value="1"/>
</dbReference>
<name>A0ABT1XEH8_9BURK</name>
<dbReference type="PANTHER" id="PTHR24193:SF121">
    <property type="entry name" value="ADA2A-CONTAINING COMPLEX COMPONENT 3, ISOFORM D"/>
    <property type="match status" value="1"/>
</dbReference>
<dbReference type="PROSITE" id="PS50297">
    <property type="entry name" value="ANK_REP_REGION"/>
    <property type="match status" value="2"/>
</dbReference>
<evidence type="ECO:0000313" key="6">
    <source>
        <dbReference type="Proteomes" id="UP001165267"/>
    </source>
</evidence>
<organism evidence="5 6">
    <name type="scientific">Limnobacter parvus</name>
    <dbReference type="NCBI Taxonomy" id="2939690"/>
    <lineage>
        <taxon>Bacteria</taxon>
        <taxon>Pseudomonadati</taxon>
        <taxon>Pseudomonadota</taxon>
        <taxon>Betaproteobacteria</taxon>
        <taxon>Burkholderiales</taxon>
        <taxon>Burkholderiaceae</taxon>
        <taxon>Limnobacter</taxon>
    </lineage>
</organism>
<gene>
    <name evidence="5" type="ORF">NSP04_03350</name>
</gene>
<accession>A0ABT1XEH8</accession>
<protein>
    <submittedName>
        <fullName evidence="5">Ankyrin repeat domain-containing protein</fullName>
    </submittedName>
</protein>
<evidence type="ECO:0000256" key="1">
    <source>
        <dbReference type="ARBA" id="ARBA00022737"/>
    </source>
</evidence>
<keyword evidence="6" id="KW-1185">Reference proteome</keyword>
<dbReference type="PANTHER" id="PTHR24193">
    <property type="entry name" value="ANKYRIN REPEAT PROTEIN"/>
    <property type="match status" value="1"/>
</dbReference>
<dbReference type="InterPro" id="IPR036770">
    <property type="entry name" value="Ankyrin_rpt-contain_sf"/>
</dbReference>
<feature type="repeat" description="ANK" evidence="3">
    <location>
        <begin position="806"/>
        <end position="838"/>
    </location>
</feature>
<dbReference type="RefSeq" id="WP_257510920.1">
    <property type="nucleotide sequence ID" value="NZ_JANKHG010000014.1"/>
</dbReference>
<dbReference type="PROSITE" id="PS50088">
    <property type="entry name" value="ANK_REPEAT"/>
    <property type="match status" value="2"/>
</dbReference>
<feature type="repeat" description="ANK" evidence="3">
    <location>
        <begin position="770"/>
        <end position="802"/>
    </location>
</feature>
<evidence type="ECO:0000256" key="4">
    <source>
        <dbReference type="SAM" id="MobiDB-lite"/>
    </source>
</evidence>
<keyword evidence="2 3" id="KW-0040">ANK repeat</keyword>
<dbReference type="EMBL" id="JANKHG010000014">
    <property type="protein sequence ID" value="MCR2745678.1"/>
    <property type="molecule type" value="Genomic_DNA"/>
</dbReference>
<evidence type="ECO:0000256" key="2">
    <source>
        <dbReference type="ARBA" id="ARBA00023043"/>
    </source>
</evidence>
<keyword evidence="1" id="KW-0677">Repeat</keyword>